<organism evidence="2 3">
    <name type="scientific">Dioscorea cayennensis subsp. rotundata</name>
    <name type="common">White Guinea yam</name>
    <name type="synonym">Dioscorea rotundata</name>
    <dbReference type="NCBI Taxonomy" id="55577"/>
    <lineage>
        <taxon>Eukaryota</taxon>
        <taxon>Viridiplantae</taxon>
        <taxon>Streptophyta</taxon>
        <taxon>Embryophyta</taxon>
        <taxon>Tracheophyta</taxon>
        <taxon>Spermatophyta</taxon>
        <taxon>Magnoliopsida</taxon>
        <taxon>Liliopsida</taxon>
        <taxon>Dioscoreales</taxon>
        <taxon>Dioscoreaceae</taxon>
        <taxon>Dioscorea</taxon>
    </lineage>
</organism>
<gene>
    <name evidence="3" type="primary">LOC120259989</name>
</gene>
<name>A0AB40B8R5_DIOCR</name>
<protein>
    <submittedName>
        <fullName evidence="3">Uncharacterized protein LOC120259989</fullName>
    </submittedName>
</protein>
<proteinExistence type="predicted"/>
<dbReference type="PANTHER" id="PTHR36617">
    <property type="entry name" value="PROTEIN, PUTATIVE-RELATED"/>
    <property type="match status" value="1"/>
</dbReference>
<dbReference type="RefSeq" id="XP_039123372.1">
    <property type="nucleotide sequence ID" value="XM_039267438.1"/>
</dbReference>
<dbReference type="GeneID" id="120259989"/>
<reference evidence="3" key="1">
    <citation type="submission" date="2025-08" db="UniProtKB">
        <authorList>
            <consortium name="RefSeq"/>
        </authorList>
    </citation>
    <scope>IDENTIFICATION</scope>
</reference>
<dbReference type="Proteomes" id="UP001515500">
    <property type="component" value="Chromosome 5"/>
</dbReference>
<accession>A0AB40B8R5</accession>
<feature type="domain" description="Reverse transcriptase zinc-binding" evidence="1">
    <location>
        <begin position="135"/>
        <end position="221"/>
    </location>
</feature>
<dbReference type="PANTHER" id="PTHR36617:SF15">
    <property type="entry name" value="REVERSE TRANSCRIPTASE ZINC-BINDING DOMAIN-CONTAINING PROTEIN"/>
    <property type="match status" value="1"/>
</dbReference>
<dbReference type="Pfam" id="PF13966">
    <property type="entry name" value="zf-RVT"/>
    <property type="match status" value="1"/>
</dbReference>
<keyword evidence="2" id="KW-1185">Reference proteome</keyword>
<dbReference type="InterPro" id="IPR026960">
    <property type="entry name" value="RVT-Znf"/>
</dbReference>
<evidence type="ECO:0000313" key="3">
    <source>
        <dbReference type="RefSeq" id="XP_039123372.1"/>
    </source>
</evidence>
<evidence type="ECO:0000259" key="1">
    <source>
        <dbReference type="Pfam" id="PF13966"/>
    </source>
</evidence>
<dbReference type="AlphaFoldDB" id="A0AB40B8R5"/>
<sequence>MDPSWGGSKVIQFNYDPIRTLSWPIQSGRVSFFWKGVLTCLPALRNCISHEVSSGKDTLFWKDGWLNGIAPMNLWPEEFYTCRRPNGTIHELGHLLDEVPCIDNDLIDQVRAKVRRPDNLLGDKKKWRLTGNEIFSVKTFYNFLIDGGLRCPVSRFFWRGGWPKKINLFNWLAWKNKILSLENLTVRRCNRLPTDTCVLCHAGSESCDHLFIDCSYTKQVWEHFIRLLHFPSAPTSLKDLWGHWRTGLANKKRIFGDLVAKAIVWNICLARNDCIFNDNVLHINSLILKIARMIMSWCSSVSEGLREKMEAT</sequence>
<evidence type="ECO:0000313" key="2">
    <source>
        <dbReference type="Proteomes" id="UP001515500"/>
    </source>
</evidence>